<protein>
    <submittedName>
        <fullName evidence="2">Uncharacterized protein</fullName>
    </submittedName>
</protein>
<name>A0A9N7ZFY1_PLEPL</name>
<accession>A0A9N7ZFY1</accession>
<dbReference type="EMBL" id="CADEAL010004493">
    <property type="protein sequence ID" value="CAB1460769.1"/>
    <property type="molecule type" value="Genomic_DNA"/>
</dbReference>
<evidence type="ECO:0000256" key="1">
    <source>
        <dbReference type="SAM" id="MobiDB-lite"/>
    </source>
</evidence>
<organism evidence="2 3">
    <name type="scientific">Pleuronectes platessa</name>
    <name type="common">European plaice</name>
    <dbReference type="NCBI Taxonomy" id="8262"/>
    <lineage>
        <taxon>Eukaryota</taxon>
        <taxon>Metazoa</taxon>
        <taxon>Chordata</taxon>
        <taxon>Craniata</taxon>
        <taxon>Vertebrata</taxon>
        <taxon>Euteleostomi</taxon>
        <taxon>Actinopterygii</taxon>
        <taxon>Neopterygii</taxon>
        <taxon>Teleostei</taxon>
        <taxon>Neoteleostei</taxon>
        <taxon>Acanthomorphata</taxon>
        <taxon>Carangaria</taxon>
        <taxon>Pleuronectiformes</taxon>
        <taxon>Pleuronectoidei</taxon>
        <taxon>Pleuronectidae</taxon>
        <taxon>Pleuronectes</taxon>
    </lineage>
</organism>
<dbReference type="Proteomes" id="UP001153269">
    <property type="component" value="Unassembled WGS sequence"/>
</dbReference>
<gene>
    <name evidence="2" type="ORF">PLEPLA_LOCUS48641</name>
</gene>
<keyword evidence="3" id="KW-1185">Reference proteome</keyword>
<comment type="caution">
    <text evidence="2">The sequence shown here is derived from an EMBL/GenBank/DDBJ whole genome shotgun (WGS) entry which is preliminary data.</text>
</comment>
<evidence type="ECO:0000313" key="2">
    <source>
        <dbReference type="EMBL" id="CAB1460769.1"/>
    </source>
</evidence>
<reference evidence="2" key="1">
    <citation type="submission" date="2020-03" db="EMBL/GenBank/DDBJ databases">
        <authorList>
            <person name="Weist P."/>
        </authorList>
    </citation>
    <scope>NUCLEOTIDE SEQUENCE</scope>
</reference>
<feature type="region of interest" description="Disordered" evidence="1">
    <location>
        <begin position="1"/>
        <end position="21"/>
    </location>
</feature>
<sequence>MPGSDSPKIIKRRRLQGDAPVSTTGAVSNKFAIMDSHCRKLATTCAQIGALAGLDHYLHNTHDSKWPRGSGKCVII</sequence>
<proteinExistence type="predicted"/>
<evidence type="ECO:0000313" key="3">
    <source>
        <dbReference type="Proteomes" id="UP001153269"/>
    </source>
</evidence>
<dbReference type="AlphaFoldDB" id="A0A9N7ZFY1"/>